<protein>
    <submittedName>
        <fullName evidence="4">DNA starvation/stationary phase protection protein</fullName>
    </submittedName>
</protein>
<dbReference type="RefSeq" id="WP_147188783.1">
    <property type="nucleotide sequence ID" value="NZ_CP042435.1"/>
</dbReference>
<dbReference type="PIRSF" id="PIRSF005900">
    <property type="entry name" value="Dps"/>
    <property type="match status" value="1"/>
</dbReference>
<proteinExistence type="inferred from homology"/>
<dbReference type="InterPro" id="IPR008331">
    <property type="entry name" value="Ferritin_DPS_dom"/>
</dbReference>
<dbReference type="InterPro" id="IPR009078">
    <property type="entry name" value="Ferritin-like_SF"/>
</dbReference>
<keyword evidence="5" id="KW-1185">Reference proteome</keyword>
<dbReference type="AlphaFoldDB" id="A0A5B8V7W0"/>
<sequence>MKANVGLSEKNSQAIAEKLNTILADEFLLSLKTRNYHWNVEGSNFMEMHKFYEGIYDELDEVIDEVAERIRSIGHYSQGRMADFMKTTNLQEQPYTNDQGKQLKDLLDDHETIIRYLRKDIDLMQDKYKDAGNADFLTGLMEKHEKWAWFIRSYLK</sequence>
<dbReference type="PANTHER" id="PTHR42932:SF1">
    <property type="entry name" value="GENERAL STRESS PROTEIN 20U"/>
    <property type="match status" value="1"/>
</dbReference>
<gene>
    <name evidence="4" type="ORF">FRZ67_06620</name>
</gene>
<dbReference type="Pfam" id="PF00210">
    <property type="entry name" value="Ferritin"/>
    <property type="match status" value="1"/>
</dbReference>
<dbReference type="InterPro" id="IPR002177">
    <property type="entry name" value="DPS_DNA-bd"/>
</dbReference>
<dbReference type="GO" id="GO:0008199">
    <property type="term" value="F:ferric iron binding"/>
    <property type="evidence" value="ECO:0007669"/>
    <property type="project" value="InterPro"/>
</dbReference>
<dbReference type="InterPro" id="IPR012347">
    <property type="entry name" value="Ferritin-like"/>
</dbReference>
<dbReference type="SUPFAM" id="SSF47240">
    <property type="entry name" value="Ferritin-like"/>
    <property type="match status" value="1"/>
</dbReference>
<evidence type="ECO:0000313" key="4">
    <source>
        <dbReference type="EMBL" id="QEC66983.1"/>
    </source>
</evidence>
<comment type="similarity">
    <text evidence="1 2">Belongs to the Dps family.</text>
</comment>
<feature type="domain" description="Ferritin/DPS" evidence="3">
    <location>
        <begin position="17"/>
        <end position="156"/>
    </location>
</feature>
<dbReference type="CDD" id="cd01043">
    <property type="entry name" value="DPS"/>
    <property type="match status" value="1"/>
</dbReference>
<dbReference type="EMBL" id="CP042435">
    <property type="protein sequence ID" value="QEC66983.1"/>
    <property type="molecule type" value="Genomic_DNA"/>
</dbReference>
<evidence type="ECO:0000313" key="5">
    <source>
        <dbReference type="Proteomes" id="UP000321533"/>
    </source>
</evidence>
<evidence type="ECO:0000256" key="1">
    <source>
        <dbReference type="ARBA" id="ARBA00009497"/>
    </source>
</evidence>
<dbReference type="OrthoDB" id="9797023at2"/>
<name>A0A5B8V7W0_9BACT</name>
<accession>A0A5B8V7W0</accession>
<evidence type="ECO:0000259" key="3">
    <source>
        <dbReference type="Pfam" id="PF00210"/>
    </source>
</evidence>
<dbReference type="KEGG" id="pgin:FRZ67_06620"/>
<dbReference type="PRINTS" id="PR01346">
    <property type="entry name" value="HELNAPAPROT"/>
</dbReference>
<reference evidence="4 5" key="1">
    <citation type="journal article" date="2016" name="Int. J. Syst. Evol. Microbiol.">
        <title>Panacibacter ginsenosidivorans gen. nov., sp. nov., with ginsenoside converting activity isolated from soil of a ginseng field.</title>
        <authorList>
            <person name="Siddiqi M.Z."/>
            <person name="Muhammad Shafi S."/>
            <person name="Choi K.D."/>
            <person name="Im W.T."/>
        </authorList>
    </citation>
    <scope>NUCLEOTIDE SEQUENCE [LARGE SCALE GENOMIC DNA]</scope>
    <source>
        <strain evidence="4 5">Gsoil1550</strain>
    </source>
</reference>
<dbReference type="Gene3D" id="1.20.1260.10">
    <property type="match status" value="1"/>
</dbReference>
<dbReference type="Proteomes" id="UP000321533">
    <property type="component" value="Chromosome"/>
</dbReference>
<organism evidence="4 5">
    <name type="scientific">Panacibacter ginsenosidivorans</name>
    <dbReference type="NCBI Taxonomy" id="1813871"/>
    <lineage>
        <taxon>Bacteria</taxon>
        <taxon>Pseudomonadati</taxon>
        <taxon>Bacteroidota</taxon>
        <taxon>Chitinophagia</taxon>
        <taxon>Chitinophagales</taxon>
        <taxon>Chitinophagaceae</taxon>
        <taxon>Panacibacter</taxon>
    </lineage>
</organism>
<dbReference type="PANTHER" id="PTHR42932">
    <property type="entry name" value="GENERAL STRESS PROTEIN 20U"/>
    <property type="match status" value="1"/>
</dbReference>
<evidence type="ECO:0000256" key="2">
    <source>
        <dbReference type="RuleBase" id="RU003875"/>
    </source>
</evidence>